<dbReference type="InterPro" id="IPR003807">
    <property type="entry name" value="DUF202"/>
</dbReference>
<dbReference type="Gene3D" id="3.40.30.10">
    <property type="entry name" value="Glutaredoxin"/>
    <property type="match status" value="1"/>
</dbReference>
<dbReference type="Pfam" id="PF01323">
    <property type="entry name" value="DSBA"/>
    <property type="match status" value="1"/>
</dbReference>
<dbReference type="InterPro" id="IPR042267">
    <property type="entry name" value="VTC_sf"/>
</dbReference>
<dbReference type="Proteomes" id="UP001153461">
    <property type="component" value="Unassembled WGS sequence"/>
</dbReference>
<evidence type="ECO:0000256" key="9">
    <source>
        <dbReference type="SAM" id="Phobius"/>
    </source>
</evidence>
<comment type="caution">
    <text evidence="11">The sequence shown here is derived from an EMBL/GenBank/DDBJ whole genome shotgun (WGS) entry which is preliminary data.</text>
</comment>
<dbReference type="SUPFAM" id="SSF52833">
    <property type="entry name" value="Thioredoxin-like"/>
    <property type="match status" value="1"/>
</dbReference>
<evidence type="ECO:0000256" key="3">
    <source>
        <dbReference type="ARBA" id="ARBA00022554"/>
    </source>
</evidence>
<dbReference type="PANTHER" id="PTHR46140">
    <property type="entry name" value="VACUOLAR TRANSPORTER CHAPERONE 1-RELATED"/>
    <property type="match status" value="1"/>
</dbReference>
<dbReference type="GO" id="GO:0033254">
    <property type="term" value="C:vacuolar transporter chaperone complex"/>
    <property type="evidence" value="ECO:0007669"/>
    <property type="project" value="TreeGrafter"/>
</dbReference>
<feature type="region of interest" description="Disordered" evidence="8">
    <location>
        <begin position="565"/>
        <end position="602"/>
    </location>
</feature>
<accession>A0A9W4IQW8</accession>
<evidence type="ECO:0000256" key="7">
    <source>
        <dbReference type="ARBA" id="ARBA00023136"/>
    </source>
</evidence>
<feature type="region of interest" description="Disordered" evidence="8">
    <location>
        <begin position="92"/>
        <end position="111"/>
    </location>
</feature>
<keyword evidence="7 9" id="KW-0472">Membrane</keyword>
<evidence type="ECO:0000313" key="11">
    <source>
        <dbReference type="EMBL" id="CAG8325324.1"/>
    </source>
</evidence>
<dbReference type="GO" id="GO:0000329">
    <property type="term" value="C:fungal-type vacuole membrane"/>
    <property type="evidence" value="ECO:0007669"/>
    <property type="project" value="TreeGrafter"/>
</dbReference>
<dbReference type="InterPro" id="IPR036249">
    <property type="entry name" value="Thioredoxin-like_sf"/>
</dbReference>
<dbReference type="InterPro" id="IPR051572">
    <property type="entry name" value="VTC_Complex_Subunit"/>
</dbReference>
<dbReference type="InterPro" id="IPR018966">
    <property type="entry name" value="VTC_domain"/>
</dbReference>
<evidence type="ECO:0000256" key="4">
    <source>
        <dbReference type="ARBA" id="ARBA00022692"/>
    </source>
</evidence>
<gene>
    <name evidence="11" type="ORF">PNAL_LOCUS10466</name>
</gene>
<evidence type="ECO:0000256" key="6">
    <source>
        <dbReference type="ARBA" id="ARBA00022989"/>
    </source>
</evidence>
<dbReference type="FunFam" id="3.20.100.30:FF:000002">
    <property type="entry name" value="Vacuolar transporter chaperone"/>
    <property type="match status" value="1"/>
</dbReference>
<dbReference type="InterPro" id="IPR004331">
    <property type="entry name" value="SPX_dom"/>
</dbReference>
<dbReference type="Gene3D" id="3.20.100.30">
    <property type="entry name" value="VTC, catalytic tunnel domain"/>
    <property type="match status" value="1"/>
</dbReference>
<protein>
    <recommendedName>
        <fullName evidence="10">SPX domain-containing protein</fullName>
    </recommendedName>
</protein>
<keyword evidence="5" id="KW-0256">Endoplasmic reticulum</keyword>
<dbReference type="EMBL" id="CAJVNV010000637">
    <property type="protein sequence ID" value="CAG8325324.1"/>
    <property type="molecule type" value="Genomic_DNA"/>
</dbReference>
<dbReference type="GO" id="GO:0006799">
    <property type="term" value="P:polyphosphate biosynthetic process"/>
    <property type="evidence" value="ECO:0007669"/>
    <property type="project" value="UniProtKB-ARBA"/>
</dbReference>
<evidence type="ECO:0000256" key="1">
    <source>
        <dbReference type="ARBA" id="ARBA00004128"/>
    </source>
</evidence>
<dbReference type="InterPro" id="IPR037185">
    <property type="entry name" value="EmrE-like"/>
</dbReference>
<comment type="subcellular location">
    <subcellularLocation>
        <location evidence="2">Endoplasmic reticulum membrane</location>
        <topology evidence="2">Multi-pass membrane protein</topology>
    </subcellularLocation>
    <subcellularLocation>
        <location evidence="1">Vacuole membrane</location>
        <topology evidence="1">Multi-pass membrane protein</topology>
    </subcellularLocation>
</comment>
<dbReference type="CDD" id="cd14480">
    <property type="entry name" value="SPX_VTC2_like"/>
    <property type="match status" value="1"/>
</dbReference>
<evidence type="ECO:0000256" key="5">
    <source>
        <dbReference type="ARBA" id="ARBA00022824"/>
    </source>
</evidence>
<evidence type="ECO:0000256" key="2">
    <source>
        <dbReference type="ARBA" id="ARBA00004477"/>
    </source>
</evidence>
<sequence length="1082" mass="122612">MRFGKTLRAAVYPPWKGKYIDYTKLKTLLRENDVTRDGEDASDSDDDQWTEQDEEAFVQELLNVELDKVNSFQAETSQQLRERTTACEVKLRPLASTPEQETPPLDEQKKRDIASEVLQELDNITKEVSALEKYSRINFTGFLKAAKKHDRKRGARYRVKPLLQVRLSQLPFNSEDYSPLVHRLSVMYSFVRETLSHDIVQPRETEHGFGRETYSSYKFWVHSDNVLEVKTHILRRLPVLIYRPGTSKDLDTMTEDPTITSLYFDSPRFDLYNQKVARAPEAGSLRLRWTGSLKDKPAIHLEKKIVTDDDESRQVKVQLKDKHIKEFLDGEYRFDKKLHRMEDSNNGESAAAEALKNDVDELQSFIKDNDLQPMLRANYTRTAFQIPGDDRIRISLDTNLALIREDALDSERPCRDPAEWHRTDLDDADMTYPFNAVRTGEITRFPHALLEIQLRGKAHNTEWVKDLMVSHLVKDAPRFSKFVHGVASLFEDYVNSFPFWLGELESDIRRDPETAFHEEQERLARRAEENIAVGSFMGDARSPSVHLLGSPYRYSSAGSPSVLRRSSAVTESAARHPRPSVAEPQRRDTEPAPEPEEPEPPTRLESIFQSLGLSPQRWLGTESVSLPPGVRHPGVWIKDSGPVRVESKVYLANQRTFIKWLHISILLSSLSLGLYNAAGKHNQVAQALAVVYTFFAIFAAVWGWFIYEKRARLIRQRSGKDLDNMFGPIVVCIGLAVALVLNFVFKYSSALSQGHNHPLPSVSVHSNSSVVFDNSSGGSWGNLNQAQQVLHTETKPRGTSGVTNINAYKSTVIDIPSTKLPPKKKEKVQDIPNLNTSLFLSFLDIDILYTMTNFQIQVISDTICPWCYVGYRRLSRAITSHQATYPADTFSLHWKAFYLNPAGAEYPGVNKAEMYARKFGAERMEAIFARLSAVGKDEGIQFSFGGNSGLTRDSHRLLWFAGQREAGEAKKEGVNGGVVGGLQTRVAEQLFRAYFEEEKNITDLKVLLEAGIGAGLDRETVKKMLDEDVGAQEVDLEAKTAARRLVSGVPYISVQGKYHVEGADEPEVFMEIFEKIKAEQKE</sequence>
<proteinExistence type="predicted"/>
<feature type="domain" description="SPX" evidence="10">
    <location>
        <begin position="1"/>
        <end position="163"/>
    </location>
</feature>
<evidence type="ECO:0000313" key="12">
    <source>
        <dbReference type="Proteomes" id="UP001153461"/>
    </source>
</evidence>
<dbReference type="Pfam" id="PF09359">
    <property type="entry name" value="VTC"/>
    <property type="match status" value="1"/>
</dbReference>
<dbReference type="PROSITE" id="PS51382">
    <property type="entry name" value="SPX"/>
    <property type="match status" value="1"/>
</dbReference>
<dbReference type="SUPFAM" id="SSF103481">
    <property type="entry name" value="Multidrug resistance efflux transporter EmrE"/>
    <property type="match status" value="1"/>
</dbReference>
<keyword evidence="4 9" id="KW-0812">Transmembrane</keyword>
<dbReference type="OrthoDB" id="548867at2759"/>
<dbReference type="AlphaFoldDB" id="A0A9W4IQW8"/>
<keyword evidence="3" id="KW-0926">Vacuole</keyword>
<organism evidence="11 12">
    <name type="scientific">Penicillium nalgiovense</name>
    <dbReference type="NCBI Taxonomy" id="60175"/>
    <lineage>
        <taxon>Eukaryota</taxon>
        <taxon>Fungi</taxon>
        <taxon>Dikarya</taxon>
        <taxon>Ascomycota</taxon>
        <taxon>Pezizomycotina</taxon>
        <taxon>Eurotiomycetes</taxon>
        <taxon>Eurotiomycetidae</taxon>
        <taxon>Eurotiales</taxon>
        <taxon>Aspergillaceae</taxon>
        <taxon>Penicillium</taxon>
    </lineage>
</organism>
<dbReference type="GO" id="GO:0016491">
    <property type="term" value="F:oxidoreductase activity"/>
    <property type="evidence" value="ECO:0007669"/>
    <property type="project" value="InterPro"/>
</dbReference>
<evidence type="ECO:0000256" key="8">
    <source>
        <dbReference type="SAM" id="MobiDB-lite"/>
    </source>
</evidence>
<feature type="transmembrane region" description="Helical" evidence="9">
    <location>
        <begin position="726"/>
        <end position="745"/>
    </location>
</feature>
<dbReference type="InterPro" id="IPR001853">
    <property type="entry name" value="DSBA-like_thioredoxin_dom"/>
</dbReference>
<reference evidence="11" key="1">
    <citation type="submission" date="2021-07" db="EMBL/GenBank/DDBJ databases">
        <authorList>
            <person name="Branca A.L. A."/>
        </authorList>
    </citation>
    <scope>NUCLEOTIDE SEQUENCE</scope>
</reference>
<dbReference type="PANTHER" id="PTHR46140:SF2">
    <property type="entry name" value="VACUOLAR TRANSPORTER CHAPERONE 3 COMPLEX SUBUNIT 3-RELATED"/>
    <property type="match status" value="1"/>
</dbReference>
<keyword evidence="6 9" id="KW-1133">Transmembrane helix</keyword>
<name>A0A9W4IQW8_PENNA</name>
<dbReference type="CDD" id="cd03024">
    <property type="entry name" value="DsbA_FrnE"/>
    <property type="match status" value="1"/>
</dbReference>
<feature type="transmembrane region" description="Helical" evidence="9">
    <location>
        <begin position="684"/>
        <end position="705"/>
    </location>
</feature>
<evidence type="ECO:0000259" key="10">
    <source>
        <dbReference type="PROSITE" id="PS51382"/>
    </source>
</evidence>
<dbReference type="Pfam" id="PF02656">
    <property type="entry name" value="DUF202"/>
    <property type="match status" value="1"/>
</dbReference>